<dbReference type="GO" id="GO:0008933">
    <property type="term" value="F:peptidoglycan lytic transglycosylase activity"/>
    <property type="evidence" value="ECO:0007669"/>
    <property type="project" value="TreeGrafter"/>
</dbReference>
<dbReference type="InterPro" id="IPR031304">
    <property type="entry name" value="SLT_2"/>
</dbReference>
<proteinExistence type="predicted"/>
<sequence>GAWEQLGVRRADGQRFSRQDVRGALLMPDGPGGDAFLVYHNFNTVRRYNASDYYALGVGLLGSSFA</sequence>
<evidence type="ECO:0000313" key="2">
    <source>
        <dbReference type="EMBL" id="NVN31538.1"/>
    </source>
</evidence>
<feature type="non-terminal residue" evidence="2">
    <location>
        <position position="1"/>
    </location>
</feature>
<feature type="domain" description="Transglycosylase SLT" evidence="1">
    <location>
        <begin position="2"/>
        <end position="62"/>
    </location>
</feature>
<reference evidence="2 3" key="1">
    <citation type="submission" date="2020-06" db="EMBL/GenBank/DDBJ databases">
        <title>Description of novel acetic acid bacteria.</title>
        <authorList>
            <person name="Sombolestani A."/>
        </authorList>
    </citation>
    <scope>NUCLEOTIDE SEQUENCE [LARGE SCALE GENOMIC DNA]</scope>
    <source>
        <strain evidence="2 3">LMG 26838</strain>
    </source>
</reference>
<dbReference type="Pfam" id="PF13406">
    <property type="entry name" value="SLT_2"/>
    <property type="match status" value="1"/>
</dbReference>
<dbReference type="Gene3D" id="1.10.530.10">
    <property type="match status" value="1"/>
</dbReference>
<dbReference type="PANTHER" id="PTHR30163">
    <property type="entry name" value="MEMBRANE-BOUND LYTIC MUREIN TRANSGLYCOSYLASE B"/>
    <property type="match status" value="1"/>
</dbReference>
<dbReference type="GO" id="GO:0009253">
    <property type="term" value="P:peptidoglycan catabolic process"/>
    <property type="evidence" value="ECO:0007669"/>
    <property type="project" value="TreeGrafter"/>
</dbReference>
<accession>A0A850NXN2</accession>
<name>A0A850NXN2_9PROT</name>
<dbReference type="SUPFAM" id="SSF53955">
    <property type="entry name" value="Lysozyme-like"/>
    <property type="match status" value="1"/>
</dbReference>
<dbReference type="InterPro" id="IPR043426">
    <property type="entry name" value="MltB-like"/>
</dbReference>
<dbReference type="InterPro" id="IPR023346">
    <property type="entry name" value="Lysozyme-like_dom_sf"/>
</dbReference>
<organism evidence="2 3">
    <name type="scientific">Endobacter medicaginis</name>
    <dbReference type="NCBI Taxonomy" id="1181271"/>
    <lineage>
        <taxon>Bacteria</taxon>
        <taxon>Pseudomonadati</taxon>
        <taxon>Pseudomonadota</taxon>
        <taxon>Alphaproteobacteria</taxon>
        <taxon>Acetobacterales</taxon>
        <taxon>Acetobacteraceae</taxon>
        <taxon>Endobacter</taxon>
    </lineage>
</organism>
<gene>
    <name evidence="2" type="ORF">HUK83_14515</name>
</gene>
<comment type="caution">
    <text evidence="2">The sequence shown here is derived from an EMBL/GenBank/DDBJ whole genome shotgun (WGS) entry which is preliminary data.</text>
</comment>
<dbReference type="EMBL" id="JABXXQ010000405">
    <property type="protein sequence ID" value="NVN31538.1"/>
    <property type="molecule type" value="Genomic_DNA"/>
</dbReference>
<dbReference type="PANTHER" id="PTHR30163:SF8">
    <property type="entry name" value="LYTIC MUREIN TRANSGLYCOSYLASE"/>
    <property type="match status" value="1"/>
</dbReference>
<protein>
    <submittedName>
        <fullName evidence="2">Lytic murein transglycosylase</fullName>
    </submittedName>
</protein>
<dbReference type="AlphaFoldDB" id="A0A850NXN2"/>
<evidence type="ECO:0000313" key="3">
    <source>
        <dbReference type="Proteomes" id="UP000565205"/>
    </source>
</evidence>
<dbReference type="Proteomes" id="UP000565205">
    <property type="component" value="Unassembled WGS sequence"/>
</dbReference>
<evidence type="ECO:0000259" key="1">
    <source>
        <dbReference type="Pfam" id="PF13406"/>
    </source>
</evidence>
<dbReference type="RefSeq" id="WP_176625918.1">
    <property type="nucleotide sequence ID" value="NZ_JABXXQ010000405.1"/>
</dbReference>